<organism evidence="1 2">
    <name type="scientific">Streptococcus panodentis</name>
    <dbReference type="NCBI Taxonomy" id="1581472"/>
    <lineage>
        <taxon>Bacteria</taxon>
        <taxon>Bacillati</taxon>
        <taxon>Bacillota</taxon>
        <taxon>Bacilli</taxon>
        <taxon>Lactobacillales</taxon>
        <taxon>Streptococcaceae</taxon>
        <taxon>Streptococcus</taxon>
    </lineage>
</organism>
<sequence length="75" mass="8342">MSAGFHQGEAGQKPSLLHLHEKKQMGTVVDGHLRSLFQRYRSLWIRAKAGLPVGLETEIFIEVVPAGVKGVLWSF</sequence>
<proteinExistence type="predicted"/>
<name>A0ABS5AV53_9STRE</name>
<reference evidence="1 2" key="1">
    <citation type="submission" date="2018-05" db="EMBL/GenBank/DDBJ databases">
        <title>Draft genome sequence of Streptococcus panodentis CCUG 70867T.</title>
        <authorList>
            <person name="Salva-Serra F."/>
            <person name="Mendez V."/>
            <person name="Jaen-Luchoro D."/>
            <person name="Gonzales-Siles L."/>
            <person name="Karlsson R."/>
            <person name="Engstrom-Jakobsson H."/>
            <person name="Busquets A."/>
            <person name="Gomila M."/>
            <person name="Pineiro-Iglesias B."/>
            <person name="Bennasar-Figueras A."/>
            <person name="Seeger M."/>
            <person name="Moore E."/>
        </authorList>
    </citation>
    <scope>NUCLEOTIDE SEQUENCE [LARGE SCALE GENOMIC DNA]</scope>
    <source>
        <strain evidence="1 2">CCUG 70867</strain>
    </source>
</reference>
<comment type="caution">
    <text evidence="1">The sequence shown here is derived from an EMBL/GenBank/DDBJ whole genome shotgun (WGS) entry which is preliminary data.</text>
</comment>
<evidence type="ECO:0000313" key="2">
    <source>
        <dbReference type="Proteomes" id="UP001519349"/>
    </source>
</evidence>
<keyword evidence="2" id="KW-1185">Reference proteome</keyword>
<gene>
    <name evidence="1" type="ORF">DHL47_03745</name>
</gene>
<protein>
    <submittedName>
        <fullName evidence="1">Uncharacterized protein</fullName>
    </submittedName>
</protein>
<evidence type="ECO:0000313" key="1">
    <source>
        <dbReference type="EMBL" id="MBP2620461.1"/>
    </source>
</evidence>
<dbReference type="EMBL" id="QFAY01000006">
    <property type="protein sequence ID" value="MBP2620461.1"/>
    <property type="molecule type" value="Genomic_DNA"/>
</dbReference>
<dbReference type="Proteomes" id="UP001519349">
    <property type="component" value="Unassembled WGS sequence"/>
</dbReference>
<accession>A0ABS5AV53</accession>